<dbReference type="PANTHER" id="PTHR37299">
    <property type="entry name" value="TRANSCRIPTIONAL REGULATOR-RELATED"/>
    <property type="match status" value="1"/>
</dbReference>
<keyword evidence="5" id="KW-1185">Reference proteome</keyword>
<name>A0A7W9CIQ3_9CAUL</name>
<dbReference type="PROSITE" id="PS50110">
    <property type="entry name" value="RESPONSE_REGULATORY"/>
    <property type="match status" value="1"/>
</dbReference>
<dbReference type="Pfam" id="PF04397">
    <property type="entry name" value="LytTR"/>
    <property type="match status" value="1"/>
</dbReference>
<protein>
    <submittedName>
        <fullName evidence="4">Two-component system response regulator AlgR</fullName>
    </submittedName>
</protein>
<dbReference type="SMART" id="SM00850">
    <property type="entry name" value="LytTR"/>
    <property type="match status" value="1"/>
</dbReference>
<dbReference type="Gene3D" id="2.40.50.1020">
    <property type="entry name" value="LytTr DNA-binding domain"/>
    <property type="match status" value="1"/>
</dbReference>
<evidence type="ECO:0000313" key="5">
    <source>
        <dbReference type="Proteomes" id="UP000545037"/>
    </source>
</evidence>
<evidence type="ECO:0000256" key="1">
    <source>
        <dbReference type="PROSITE-ProRule" id="PRU00169"/>
    </source>
</evidence>
<dbReference type="Pfam" id="PF00072">
    <property type="entry name" value="Response_reg"/>
    <property type="match status" value="1"/>
</dbReference>
<keyword evidence="1" id="KW-0597">Phosphoprotein</keyword>
<dbReference type="InterPro" id="IPR007492">
    <property type="entry name" value="LytTR_DNA-bd_dom"/>
</dbReference>
<comment type="caution">
    <text evidence="4">The sequence shown here is derived from an EMBL/GenBank/DDBJ whole genome shotgun (WGS) entry which is preliminary data.</text>
</comment>
<evidence type="ECO:0000313" key="4">
    <source>
        <dbReference type="EMBL" id="MBB5746281.1"/>
    </source>
</evidence>
<dbReference type="SUPFAM" id="SSF52172">
    <property type="entry name" value="CheY-like"/>
    <property type="match status" value="1"/>
</dbReference>
<gene>
    <name evidence="4" type="ORF">GGR13_001885</name>
</gene>
<proteinExistence type="predicted"/>
<dbReference type="SMART" id="SM00448">
    <property type="entry name" value="REC"/>
    <property type="match status" value="1"/>
</dbReference>
<dbReference type="InterPro" id="IPR046947">
    <property type="entry name" value="LytR-like"/>
</dbReference>
<feature type="modified residue" description="4-aspartylphosphate" evidence="1">
    <location>
        <position position="26"/>
    </location>
</feature>
<evidence type="ECO:0000259" key="3">
    <source>
        <dbReference type="PROSITE" id="PS50930"/>
    </source>
</evidence>
<dbReference type="Proteomes" id="UP000545037">
    <property type="component" value="Unassembled WGS sequence"/>
</dbReference>
<dbReference type="Gene3D" id="3.40.50.2300">
    <property type="match status" value="1"/>
</dbReference>
<accession>A0A7W9CIQ3</accession>
<dbReference type="EMBL" id="JACHOR010000003">
    <property type="protein sequence ID" value="MBB5746281.1"/>
    <property type="molecule type" value="Genomic_DNA"/>
</dbReference>
<dbReference type="PANTHER" id="PTHR37299:SF1">
    <property type="entry name" value="STAGE 0 SPORULATION PROTEIN A HOMOLOG"/>
    <property type="match status" value="1"/>
</dbReference>
<dbReference type="PROSITE" id="PS50930">
    <property type="entry name" value="HTH_LYTTR"/>
    <property type="match status" value="1"/>
</dbReference>
<dbReference type="AlphaFoldDB" id="A0A7W9CIQ3"/>
<feature type="domain" description="Response regulatory" evidence="2">
    <location>
        <begin position="1"/>
        <end position="89"/>
    </location>
</feature>
<dbReference type="InterPro" id="IPR001789">
    <property type="entry name" value="Sig_transdc_resp-reg_receiver"/>
</dbReference>
<sequence length="209" mass="23532">MIGEAEDGRIALALLERLKPDFVMLDITMPVMDGMTVARRLFDRPQAPAIVFTTAFSQYAVSAFDVAAVDYLLKPIDPSRFAVAVERVRIGLGVNNGKPIDCLWVPNRSDLLRIEITAIERIEAEKDYVRIHVPGRSYLLRETMDGLQDRLPRPDFLRLHRSTIVRRHLMTGVHHEGSGVWSAIMKDGTLQRIGRSYLNDVRAGIIGPD</sequence>
<evidence type="ECO:0000259" key="2">
    <source>
        <dbReference type="PROSITE" id="PS50110"/>
    </source>
</evidence>
<dbReference type="InterPro" id="IPR011006">
    <property type="entry name" value="CheY-like_superfamily"/>
</dbReference>
<organism evidence="4 5">
    <name type="scientific">Brevundimonas variabilis</name>
    <dbReference type="NCBI Taxonomy" id="74312"/>
    <lineage>
        <taxon>Bacteria</taxon>
        <taxon>Pseudomonadati</taxon>
        <taxon>Pseudomonadota</taxon>
        <taxon>Alphaproteobacteria</taxon>
        <taxon>Caulobacterales</taxon>
        <taxon>Caulobacteraceae</taxon>
        <taxon>Brevundimonas</taxon>
    </lineage>
</organism>
<reference evidence="4 5" key="1">
    <citation type="submission" date="2020-08" db="EMBL/GenBank/DDBJ databases">
        <title>Genomic Encyclopedia of Type Strains, Phase IV (KMG-IV): sequencing the most valuable type-strain genomes for metagenomic binning, comparative biology and taxonomic classification.</title>
        <authorList>
            <person name="Goeker M."/>
        </authorList>
    </citation>
    <scope>NUCLEOTIDE SEQUENCE [LARGE SCALE GENOMIC DNA]</scope>
    <source>
        <strain evidence="4 5">DSM 4737</strain>
    </source>
</reference>
<dbReference type="GO" id="GO:0003677">
    <property type="term" value="F:DNA binding"/>
    <property type="evidence" value="ECO:0007669"/>
    <property type="project" value="InterPro"/>
</dbReference>
<dbReference type="GO" id="GO:0000156">
    <property type="term" value="F:phosphorelay response regulator activity"/>
    <property type="evidence" value="ECO:0007669"/>
    <property type="project" value="InterPro"/>
</dbReference>
<feature type="domain" description="HTH LytTR-type" evidence="3">
    <location>
        <begin position="103"/>
        <end position="207"/>
    </location>
</feature>